<name>A0A1B9GXR3_9TREE</name>
<evidence type="ECO:0000313" key="3">
    <source>
        <dbReference type="Proteomes" id="UP000092666"/>
    </source>
</evidence>
<evidence type="ECO:0000313" key="2">
    <source>
        <dbReference type="EMBL" id="OCF35828.1"/>
    </source>
</evidence>
<organism evidence="2 3">
    <name type="scientific">Kwoniella heveanensis BCC8398</name>
    <dbReference type="NCBI Taxonomy" id="1296120"/>
    <lineage>
        <taxon>Eukaryota</taxon>
        <taxon>Fungi</taxon>
        <taxon>Dikarya</taxon>
        <taxon>Basidiomycota</taxon>
        <taxon>Agaricomycotina</taxon>
        <taxon>Tremellomycetes</taxon>
        <taxon>Tremellales</taxon>
        <taxon>Cryptococcaceae</taxon>
        <taxon>Kwoniella</taxon>
    </lineage>
</organism>
<dbReference type="Gene3D" id="1.25.40.10">
    <property type="entry name" value="Tetratricopeptide repeat domain"/>
    <property type="match status" value="1"/>
</dbReference>
<protein>
    <submittedName>
        <fullName evidence="2">Uncharacterized protein</fullName>
    </submittedName>
</protein>
<dbReference type="InterPro" id="IPR011990">
    <property type="entry name" value="TPR-like_helical_dom_sf"/>
</dbReference>
<dbReference type="AlphaFoldDB" id="A0A1B9GXR3"/>
<evidence type="ECO:0000256" key="1">
    <source>
        <dbReference type="SAM" id="MobiDB-lite"/>
    </source>
</evidence>
<sequence length="384" mass="42551">MSTLQDLVTPRPLKRVELWLAWGTKMIPYHDTKPYEECVLPNAAMTAPSDTSPPLYPAVRVTYDPTPPGEIFIAHSSRAALLALVSEAYIFQPIGGKKATTSSDRKIKEERCRVFLHEYVWNRFEIPSLEEKISMAEEIKKEANKACTAGDWLEALHGYAKAWATLLPYHREALSKDDPSRQVLINFENTIFVNLMAAVVTGLKDIDAKLKDSEKKELCGIGLRAAAIPLNRWDAMTVGLMRKTCIRLLNIQTTLAKIAPGHPARLDATYIKAVNQVIRNLTAEPPSPQSPILHKDRASAQGASSSTAPAPTPKSAVQAKVPAGWDDSKVHPNDINPIMGLWTQIMGNVLEKKGQEEGRKWTLGLSGSSMVRIVRKEDEQEDVD</sequence>
<reference evidence="3" key="2">
    <citation type="submission" date="2013-12" db="EMBL/GenBank/DDBJ databases">
        <title>Evolution of pathogenesis and genome organization in the Tremellales.</title>
        <authorList>
            <person name="Cuomo C."/>
            <person name="Litvintseva A."/>
            <person name="Heitman J."/>
            <person name="Chen Y."/>
            <person name="Sun S."/>
            <person name="Springer D."/>
            <person name="Dromer F."/>
            <person name="Young S."/>
            <person name="Zeng Q."/>
            <person name="Chapman S."/>
            <person name="Gujja S."/>
            <person name="Saif S."/>
            <person name="Birren B."/>
        </authorList>
    </citation>
    <scope>NUCLEOTIDE SEQUENCE [LARGE SCALE GENOMIC DNA]</scope>
    <source>
        <strain evidence="3">BCC8398</strain>
    </source>
</reference>
<feature type="region of interest" description="Disordered" evidence="1">
    <location>
        <begin position="282"/>
        <end position="332"/>
    </location>
</feature>
<accession>A0A1B9GXR3</accession>
<dbReference type="OrthoDB" id="2585061at2759"/>
<proteinExistence type="predicted"/>
<keyword evidence="3" id="KW-1185">Reference proteome</keyword>
<dbReference type="Proteomes" id="UP000092666">
    <property type="component" value="Unassembled WGS sequence"/>
</dbReference>
<feature type="compositionally biased region" description="Low complexity" evidence="1">
    <location>
        <begin position="299"/>
        <end position="316"/>
    </location>
</feature>
<reference evidence="2 3" key="1">
    <citation type="submission" date="2013-07" db="EMBL/GenBank/DDBJ databases">
        <title>The Genome Sequence of Cryptococcus heveanensis BCC8398.</title>
        <authorList>
            <consortium name="The Broad Institute Genome Sequencing Platform"/>
            <person name="Cuomo C."/>
            <person name="Litvintseva A."/>
            <person name="Chen Y."/>
            <person name="Heitman J."/>
            <person name="Sun S."/>
            <person name="Springer D."/>
            <person name="Dromer F."/>
            <person name="Young S.K."/>
            <person name="Zeng Q."/>
            <person name="Gargeya S."/>
            <person name="Fitzgerald M."/>
            <person name="Abouelleil A."/>
            <person name="Alvarado L."/>
            <person name="Berlin A.M."/>
            <person name="Chapman S.B."/>
            <person name="Dewar J."/>
            <person name="Goldberg J."/>
            <person name="Griggs A."/>
            <person name="Gujja S."/>
            <person name="Hansen M."/>
            <person name="Howarth C."/>
            <person name="Imamovic A."/>
            <person name="Larimer J."/>
            <person name="McCowan C."/>
            <person name="Murphy C."/>
            <person name="Pearson M."/>
            <person name="Priest M."/>
            <person name="Roberts A."/>
            <person name="Saif S."/>
            <person name="Shea T."/>
            <person name="Sykes S."/>
            <person name="Wortman J."/>
            <person name="Nusbaum C."/>
            <person name="Birren B."/>
        </authorList>
    </citation>
    <scope>NUCLEOTIDE SEQUENCE [LARGE SCALE GENOMIC DNA]</scope>
    <source>
        <strain evidence="2 3">BCC8398</strain>
    </source>
</reference>
<dbReference type="EMBL" id="KI669497">
    <property type="protein sequence ID" value="OCF35828.1"/>
    <property type="molecule type" value="Genomic_DNA"/>
</dbReference>
<gene>
    <name evidence="2" type="ORF">I316_02321</name>
</gene>